<dbReference type="SMART" id="SM00052">
    <property type="entry name" value="EAL"/>
    <property type="match status" value="1"/>
</dbReference>
<comment type="caution">
    <text evidence="3">The sequence shown here is derived from an EMBL/GenBank/DDBJ whole genome shotgun (WGS) entry which is preliminary data.</text>
</comment>
<feature type="domain" description="EAL" evidence="1">
    <location>
        <begin position="394"/>
        <end position="647"/>
    </location>
</feature>
<dbReference type="Gene3D" id="3.30.70.270">
    <property type="match status" value="1"/>
</dbReference>
<dbReference type="CDD" id="cd01949">
    <property type="entry name" value="GGDEF"/>
    <property type="match status" value="1"/>
</dbReference>
<evidence type="ECO:0000259" key="2">
    <source>
        <dbReference type="PROSITE" id="PS50887"/>
    </source>
</evidence>
<protein>
    <submittedName>
        <fullName evidence="3">EAL domain-containing protein</fullName>
    </submittedName>
</protein>
<dbReference type="NCBIfam" id="TIGR00254">
    <property type="entry name" value="GGDEF"/>
    <property type="match status" value="1"/>
</dbReference>
<evidence type="ECO:0000259" key="1">
    <source>
        <dbReference type="PROSITE" id="PS50883"/>
    </source>
</evidence>
<accession>A0ABT1A143</accession>
<dbReference type="Proteomes" id="UP001165283">
    <property type="component" value="Unassembled WGS sequence"/>
</dbReference>
<keyword evidence="4" id="KW-1185">Reference proteome</keyword>
<gene>
    <name evidence="3" type="ORF">KDL28_16775</name>
</gene>
<dbReference type="SUPFAM" id="SSF141868">
    <property type="entry name" value="EAL domain-like"/>
    <property type="match status" value="1"/>
</dbReference>
<dbReference type="Pfam" id="PF00990">
    <property type="entry name" value="GGDEF"/>
    <property type="match status" value="1"/>
</dbReference>
<evidence type="ECO:0000313" key="3">
    <source>
        <dbReference type="EMBL" id="MCO1656715.1"/>
    </source>
</evidence>
<dbReference type="InterPro" id="IPR052155">
    <property type="entry name" value="Biofilm_reg_signaling"/>
</dbReference>
<dbReference type="InterPro" id="IPR029787">
    <property type="entry name" value="Nucleotide_cyclase"/>
</dbReference>
<name>A0ABT1A143_9PSEU</name>
<dbReference type="InterPro" id="IPR043128">
    <property type="entry name" value="Rev_trsase/Diguanyl_cyclase"/>
</dbReference>
<dbReference type="InterPro" id="IPR001633">
    <property type="entry name" value="EAL_dom"/>
</dbReference>
<dbReference type="Pfam" id="PF00563">
    <property type="entry name" value="EAL"/>
    <property type="match status" value="1"/>
</dbReference>
<evidence type="ECO:0000313" key="4">
    <source>
        <dbReference type="Proteomes" id="UP001165283"/>
    </source>
</evidence>
<dbReference type="PROSITE" id="PS50883">
    <property type="entry name" value="EAL"/>
    <property type="match status" value="1"/>
</dbReference>
<dbReference type="RefSeq" id="WP_252439715.1">
    <property type="nucleotide sequence ID" value="NZ_JAGSOV010000036.1"/>
</dbReference>
<dbReference type="PROSITE" id="PS50887">
    <property type="entry name" value="GGDEF"/>
    <property type="match status" value="1"/>
</dbReference>
<dbReference type="SUPFAM" id="SSF55073">
    <property type="entry name" value="Nucleotide cyclase"/>
    <property type="match status" value="1"/>
</dbReference>
<dbReference type="Gene3D" id="3.20.20.450">
    <property type="entry name" value="EAL domain"/>
    <property type="match status" value="1"/>
</dbReference>
<dbReference type="PANTHER" id="PTHR44757">
    <property type="entry name" value="DIGUANYLATE CYCLASE DGCP"/>
    <property type="match status" value="1"/>
</dbReference>
<organism evidence="3 4">
    <name type="scientific">Pseudonocardia humida</name>
    <dbReference type="NCBI Taxonomy" id="2800819"/>
    <lineage>
        <taxon>Bacteria</taxon>
        <taxon>Bacillati</taxon>
        <taxon>Actinomycetota</taxon>
        <taxon>Actinomycetes</taxon>
        <taxon>Pseudonocardiales</taxon>
        <taxon>Pseudonocardiaceae</taxon>
        <taxon>Pseudonocardia</taxon>
    </lineage>
</organism>
<reference evidence="3" key="1">
    <citation type="submission" date="2021-04" db="EMBL/GenBank/DDBJ databases">
        <title>Pseudonocardia sp. nov., isolated from sandy soil of mangrove forest.</title>
        <authorList>
            <person name="Zan Z."/>
            <person name="Huang R."/>
            <person name="Liu W."/>
        </authorList>
    </citation>
    <scope>NUCLEOTIDE SEQUENCE</scope>
    <source>
        <strain evidence="3">S2-4</strain>
    </source>
</reference>
<dbReference type="EMBL" id="JAGSOV010000036">
    <property type="protein sequence ID" value="MCO1656715.1"/>
    <property type="molecule type" value="Genomic_DNA"/>
</dbReference>
<proteinExistence type="predicted"/>
<dbReference type="CDD" id="cd01948">
    <property type="entry name" value="EAL"/>
    <property type="match status" value="1"/>
</dbReference>
<feature type="domain" description="GGDEF" evidence="2">
    <location>
        <begin position="245"/>
        <end position="385"/>
    </location>
</feature>
<dbReference type="InterPro" id="IPR035919">
    <property type="entry name" value="EAL_sf"/>
</dbReference>
<sequence>MTSPEPSPRHRASWPLRAFAAVLTLAIVATAAFVGMNAVRLSQVNALVQATQSRSLTLSNTQREALQLVLAVTAHDQTRDARAIDVQRGLLFRHINVAIASYPQGSIEAVELTEVKAALQRFPWDRLITPEGTYEPLRPLAVAMASQSEKRLHGLYVDQEQGFYATTAASLDAAQNGQVSSAVLVGLLLALSGTAVLAVNRRGRSALAVANDQLYHQAHHDSLTDLPNRALLIRRLRAALEANPDAVSVLLVDLDGFKDVNDTLGHPAGDELLRIAAQRLAGCVRDGDTAARLGGDEFAVLSLARSPSGAPSPTPPGHGQVVGQRVVDVLHRSYRVAGRDVRVSASVGVTRGRAGASAEDLIRDADIAMYAAKNTGKGRVAEFDPDMRTRASRRTSMQQELAEAVELGQIEAHFQPIIDLQTLRPTTLEALARWRPDGRRQVPAEEFIAVAEETGTIADIGRAVLRSACRETRGWRALPGHGELSVAVNVSMQQVLSGRLTADVEEALADSGLPAGALVLEITESAALEDSDRVAAEISGLRASGVRIAVDDFGAGYSSLSCLMRLPADLLKIDRTLLDFVTTRDGSLVKAVAELGRTLGLLVVVEGVETSDHLARAREAACDAAQGFHFSRPLAPVDVPAYLAGWSAPRTAGQGAGTARG</sequence>
<dbReference type="SMART" id="SM00267">
    <property type="entry name" value="GGDEF"/>
    <property type="match status" value="1"/>
</dbReference>
<dbReference type="PANTHER" id="PTHR44757:SF2">
    <property type="entry name" value="BIOFILM ARCHITECTURE MAINTENANCE PROTEIN MBAA"/>
    <property type="match status" value="1"/>
</dbReference>
<dbReference type="InterPro" id="IPR000160">
    <property type="entry name" value="GGDEF_dom"/>
</dbReference>